<protein>
    <submittedName>
        <fullName evidence="1">Uncharacterized protein</fullName>
    </submittedName>
</protein>
<sequence>MEALLLLTPFFAFLVVGLAGKFLGDKLSAIITCTAG</sequence>
<dbReference type="EMBL" id="OBEN01000005">
    <property type="protein sequence ID" value="SNZ14505.1"/>
    <property type="molecule type" value="Genomic_DNA"/>
</dbReference>
<feature type="non-terminal residue" evidence="1">
    <location>
        <position position="36"/>
    </location>
</feature>
<dbReference type="Proteomes" id="UP000218627">
    <property type="component" value="Unassembled WGS sequence"/>
</dbReference>
<dbReference type="AlphaFoldDB" id="A0A285NYE7"/>
<proteinExistence type="predicted"/>
<organism evidence="1 2">
    <name type="scientific">Hydrogenobacter hydrogenophilus</name>
    <dbReference type="NCBI Taxonomy" id="35835"/>
    <lineage>
        <taxon>Bacteria</taxon>
        <taxon>Pseudomonadati</taxon>
        <taxon>Aquificota</taxon>
        <taxon>Aquificia</taxon>
        <taxon>Aquificales</taxon>
        <taxon>Aquificaceae</taxon>
        <taxon>Hydrogenobacter</taxon>
    </lineage>
</organism>
<evidence type="ECO:0000313" key="1">
    <source>
        <dbReference type="EMBL" id="SNZ14505.1"/>
    </source>
</evidence>
<accession>A0A285NYE7</accession>
<name>A0A285NYE7_9AQUI</name>
<keyword evidence="2" id="KW-1185">Reference proteome</keyword>
<reference evidence="2" key="1">
    <citation type="submission" date="2017-09" db="EMBL/GenBank/DDBJ databases">
        <authorList>
            <person name="Varghese N."/>
            <person name="Submissions S."/>
        </authorList>
    </citation>
    <scope>NUCLEOTIDE SEQUENCE [LARGE SCALE GENOMIC DNA]</scope>
    <source>
        <strain evidence="2">DSM 2913</strain>
    </source>
</reference>
<evidence type="ECO:0000313" key="2">
    <source>
        <dbReference type="Proteomes" id="UP000218627"/>
    </source>
</evidence>
<gene>
    <name evidence="1" type="ORF">SAMN06265353_1129</name>
</gene>